<reference evidence="5 6" key="1">
    <citation type="journal article" date="2023" name="Elife">
        <title>Identification of key yeast species and microbe-microbe interactions impacting larval growth of Drosophila in the wild.</title>
        <authorList>
            <person name="Mure A."/>
            <person name="Sugiura Y."/>
            <person name="Maeda R."/>
            <person name="Honda K."/>
            <person name="Sakurai N."/>
            <person name="Takahashi Y."/>
            <person name="Watada M."/>
            <person name="Katoh T."/>
            <person name="Gotoh A."/>
            <person name="Gotoh Y."/>
            <person name="Taniguchi I."/>
            <person name="Nakamura K."/>
            <person name="Hayashi T."/>
            <person name="Katayama T."/>
            <person name="Uemura T."/>
            <person name="Hattori Y."/>
        </authorList>
    </citation>
    <scope>NUCLEOTIDE SEQUENCE [LARGE SCALE GENOMIC DNA]</scope>
    <source>
        <strain evidence="5 6">SB-73</strain>
    </source>
</reference>
<organism evidence="5 6">
    <name type="scientific">Starmerella bacillaris</name>
    <name type="common">Yeast</name>
    <name type="synonym">Candida zemplinina</name>
    <dbReference type="NCBI Taxonomy" id="1247836"/>
    <lineage>
        <taxon>Eukaryota</taxon>
        <taxon>Fungi</taxon>
        <taxon>Dikarya</taxon>
        <taxon>Ascomycota</taxon>
        <taxon>Saccharomycotina</taxon>
        <taxon>Dipodascomycetes</taxon>
        <taxon>Dipodascales</taxon>
        <taxon>Trichomonascaceae</taxon>
        <taxon>Starmerella</taxon>
    </lineage>
</organism>
<gene>
    <name evidence="5" type="ORF">DASB73_001250</name>
</gene>
<feature type="domain" description="Nucleoporin POM152 Ig-like" evidence="4">
    <location>
        <begin position="1030"/>
        <end position="1101"/>
    </location>
</feature>
<keyword evidence="6" id="KW-1185">Reference proteome</keyword>
<dbReference type="InterPro" id="IPR056544">
    <property type="entry name" value="Ig_POM152"/>
</dbReference>
<dbReference type="GO" id="GO:0006999">
    <property type="term" value="P:nuclear pore organization"/>
    <property type="evidence" value="ECO:0007669"/>
    <property type="project" value="TreeGrafter"/>
</dbReference>
<dbReference type="AlphaFoldDB" id="A0AAV5RDH5"/>
<evidence type="ECO:0000313" key="5">
    <source>
        <dbReference type="EMBL" id="GMM49167.1"/>
    </source>
</evidence>
<protein>
    <submittedName>
        <fullName evidence="5">Pom152 protein</fullName>
    </submittedName>
</protein>
<dbReference type="PANTHER" id="PTHR28206:SF1">
    <property type="entry name" value="NUCLEOPORIN POM152"/>
    <property type="match status" value="1"/>
</dbReference>
<dbReference type="InterPro" id="IPR056540">
    <property type="entry name" value="TMD_POM152"/>
</dbReference>
<dbReference type="Proteomes" id="UP001362899">
    <property type="component" value="Unassembled WGS sequence"/>
</dbReference>
<feature type="transmembrane region" description="Helical" evidence="1">
    <location>
        <begin position="86"/>
        <end position="104"/>
    </location>
</feature>
<sequence length="1107" mass="124150">MSTRPWRNYAKVPIQEPKVKPIISESIINVPTQRLIVVSSYVVLSGFKLVQPKSLANFIFFSVAESLFWYLLPILSIPWLILRPKYVFLFIFSCVTFNYVWFMTDFSISTVISALLAPLALISPGPMNGDDLITGRYVVDFLPEASARLSTVGNLCLNSDFSQFDELQKVISKSSETVYLQLEVVNAWPSTVIIGRQLLEHESNYTQVTFTKSQLKSLPADKSKIYLPVNEPGAYYLDRIVDGKSGLRVTIDRHRIVVPPCPAADLRLGNAEPVCPGTTVNATVDVYGVQPFKIYLENEIIDIGSTHVDEESQLEKVEVVKLSHEVSKVFDSDSNFKVVKVTDNLGHVTNVDISKPVHVLKPVKANLPNAHIAMPQETARFDFFVEGSDFPCEAKFHGPDGEFIYNVKAPGKQTVEVQKTGKYVLESVKGHKCAGIAEGTVDIFEPPQIQVSVEFGDVEDKCAGPKGVDAKIRMKGTAPYKITYEVRRDGEISDSGTTVYNDANALMRFRPTDVGSYKYRILRVEDRYRRLDVNHEFEQYINELPGAELLPVTSTKLCETSSFEANVKIRGDGQFTLKYKIDESINELPVEGKSVVTIKADLADGTHRLSLISLTDRKGCVTELKGLKIDSPVISVQKALPTIGFVNSGIIKSTDPVRVGLPLAGIINFPASIVYRHKLNNKTTKHTSILRSPKDLIEVYNSGSYQLESLHDDMCGGYAKPDEVHVSTYTKPKLTVDTELTDLQLCSHESLTNTFKEVNIKISGVAPFVVVHEQVSPDGKSLVTKSSYDEPHFVLALDNNQIGDYTHYFWVMDTWYTAFNQHDVNLKFKHTVHDVPNAFFEDKDSSGFRVCEDEHLHHPIIPKIIGKAPYNLTYELNNIQTAESLETIDFAQQIGVLKSHTKKLKLVNITDSNGCSSDLSVKKRSLAHRKQVNELSFHVLPKPERPIFDRLDYCAGDQVSLTLDKRSQPLGIVYSYMGQTHHSVVDKKFEEVVTEPGTLQIISLSGSNGCVNWVNSNITIHSLPKSNIIEQSHFSIYKGEQIELGFSFQGTPPFKFAYARIVNGKEMERNWVENVEGFNHSIIVDKDGTYEIVELYDKYCRSVRTRL</sequence>
<evidence type="ECO:0000259" key="4">
    <source>
        <dbReference type="Pfam" id="PF24312"/>
    </source>
</evidence>
<dbReference type="GO" id="GO:0006606">
    <property type="term" value="P:protein import into nucleus"/>
    <property type="evidence" value="ECO:0007669"/>
    <property type="project" value="TreeGrafter"/>
</dbReference>
<keyword evidence="1" id="KW-0472">Membrane</keyword>
<feature type="domain" description="Nucleoporin POM152 N-terminal transmembrane" evidence="3">
    <location>
        <begin position="30"/>
        <end position="103"/>
    </location>
</feature>
<dbReference type="EMBL" id="BTGC01000001">
    <property type="protein sequence ID" value="GMM49167.1"/>
    <property type="molecule type" value="Genomic_DNA"/>
</dbReference>
<proteinExistence type="predicted"/>
<dbReference type="GO" id="GO:0070762">
    <property type="term" value="C:nuclear pore transmembrane ring"/>
    <property type="evidence" value="ECO:0007669"/>
    <property type="project" value="TreeGrafter"/>
</dbReference>
<keyword evidence="1" id="KW-0812">Transmembrane</keyword>
<evidence type="ECO:0000259" key="2">
    <source>
        <dbReference type="Pfam" id="PF23664"/>
    </source>
</evidence>
<dbReference type="InterPro" id="IPR037701">
    <property type="entry name" value="Pom152"/>
</dbReference>
<evidence type="ECO:0000313" key="6">
    <source>
        <dbReference type="Proteomes" id="UP001362899"/>
    </source>
</evidence>
<feature type="transmembrane region" description="Helical" evidence="1">
    <location>
        <begin position="55"/>
        <end position="74"/>
    </location>
</feature>
<feature type="domain" description="Nucleoporin POM152 immunoglobulin-like" evidence="2">
    <location>
        <begin position="446"/>
        <end position="535"/>
    </location>
</feature>
<evidence type="ECO:0000259" key="3">
    <source>
        <dbReference type="Pfam" id="PF24097"/>
    </source>
</evidence>
<dbReference type="PANTHER" id="PTHR28206">
    <property type="entry name" value="NUCLEOPORIN POM152"/>
    <property type="match status" value="1"/>
</dbReference>
<name>A0AAV5RDH5_STABA</name>
<evidence type="ECO:0000256" key="1">
    <source>
        <dbReference type="SAM" id="Phobius"/>
    </source>
</evidence>
<feature type="domain" description="Nucleoporin POM152 Ig-like" evidence="4">
    <location>
        <begin position="655"/>
        <end position="720"/>
    </location>
</feature>
<comment type="caution">
    <text evidence="5">The sequence shown here is derived from an EMBL/GenBank/DDBJ whole genome shotgun (WGS) entry which is preliminary data.</text>
</comment>
<keyword evidence="1" id="KW-1133">Transmembrane helix</keyword>
<accession>A0AAV5RDH5</accession>
<dbReference type="Pfam" id="PF24312">
    <property type="entry name" value="Ig-like_POM152"/>
    <property type="match status" value="2"/>
</dbReference>
<dbReference type="GO" id="GO:0017056">
    <property type="term" value="F:structural constituent of nuclear pore"/>
    <property type="evidence" value="ECO:0007669"/>
    <property type="project" value="InterPro"/>
</dbReference>
<dbReference type="InterPro" id="IPR056541">
    <property type="entry name" value="Ig-like_POM152"/>
</dbReference>
<dbReference type="Pfam" id="PF23664">
    <property type="entry name" value="Ig_Pom152"/>
    <property type="match status" value="1"/>
</dbReference>
<dbReference type="Pfam" id="PF24097">
    <property type="entry name" value="TMD_POM152"/>
    <property type="match status" value="1"/>
</dbReference>